<dbReference type="PANTHER" id="PTHR10903">
    <property type="entry name" value="GTPASE, IMAP FAMILY MEMBER-RELATED"/>
    <property type="match status" value="1"/>
</dbReference>
<evidence type="ECO:0000256" key="2">
    <source>
        <dbReference type="ARBA" id="ARBA00022741"/>
    </source>
</evidence>
<dbReference type="AlphaFoldDB" id="A0AAN8QYV9"/>
<feature type="domain" description="AIG1-type G" evidence="5">
    <location>
        <begin position="30"/>
        <end position="230"/>
    </location>
</feature>
<protein>
    <recommendedName>
        <fullName evidence="5">AIG1-type G domain-containing protein</fullName>
    </recommendedName>
</protein>
<accession>A0AAN8QYV9</accession>
<evidence type="ECO:0000256" key="3">
    <source>
        <dbReference type="ARBA" id="ARBA00023134"/>
    </source>
</evidence>
<keyword evidence="3" id="KW-0342">GTP-binding</keyword>
<gene>
    <name evidence="6" type="ORF">J4Q44_G00127460</name>
</gene>
<dbReference type="GO" id="GO:0005525">
    <property type="term" value="F:GTP binding"/>
    <property type="evidence" value="ECO:0007669"/>
    <property type="project" value="UniProtKB-KW"/>
</dbReference>
<dbReference type="CDD" id="cd01852">
    <property type="entry name" value="AIG1"/>
    <property type="match status" value="1"/>
</dbReference>
<dbReference type="PROSITE" id="PS51720">
    <property type="entry name" value="G_AIG1"/>
    <property type="match status" value="1"/>
</dbReference>
<sequence>MAQGKGETRRRILFLLTLCLQHFTAQCQGQSDLRIILVGKTGSGKSATGNTILGREAFRVDQSPNSVTGECWKQSGEVKGTNVHVIDTPGLFDTAKTEEELKEKIEDCIYMSVPGPHVFLLVIRLGVRFTEEERNTVKWIQRNFGEDASLYTTVLFTHRDQLEEKSVEDFLKGSKKLRKIINSCGSRYHVFNNREKINRSQVTELLEKIEEMVEWNGGEHYTNEIEDVTKVGQLDQADLMLLSPGGQNPSVSPF</sequence>
<reference evidence="6 7" key="1">
    <citation type="submission" date="2021-04" db="EMBL/GenBank/DDBJ databases">
        <authorList>
            <person name="De Guttry C."/>
            <person name="Zahm M."/>
            <person name="Klopp C."/>
            <person name="Cabau C."/>
            <person name="Louis A."/>
            <person name="Berthelot C."/>
            <person name="Parey E."/>
            <person name="Roest Crollius H."/>
            <person name="Montfort J."/>
            <person name="Robinson-Rechavi M."/>
            <person name="Bucao C."/>
            <person name="Bouchez O."/>
            <person name="Gislard M."/>
            <person name="Lluch J."/>
            <person name="Milhes M."/>
            <person name="Lampietro C."/>
            <person name="Lopez Roques C."/>
            <person name="Donnadieu C."/>
            <person name="Braasch I."/>
            <person name="Desvignes T."/>
            <person name="Postlethwait J."/>
            <person name="Bobe J."/>
            <person name="Wedekind C."/>
            <person name="Guiguen Y."/>
        </authorList>
    </citation>
    <scope>NUCLEOTIDE SEQUENCE [LARGE SCALE GENOMIC DNA]</scope>
    <source>
        <strain evidence="6">Cs_M1</strain>
        <tissue evidence="6">Blood</tissue>
    </source>
</reference>
<dbReference type="FunFam" id="3.40.50.300:FF:000366">
    <property type="entry name" value="GTPase, IMAP family member 2"/>
    <property type="match status" value="1"/>
</dbReference>
<evidence type="ECO:0000256" key="1">
    <source>
        <dbReference type="ARBA" id="ARBA00008535"/>
    </source>
</evidence>
<keyword evidence="7" id="KW-1185">Reference proteome</keyword>
<evidence type="ECO:0000259" key="5">
    <source>
        <dbReference type="PROSITE" id="PS51720"/>
    </source>
</evidence>
<dbReference type="Gene3D" id="3.40.50.300">
    <property type="entry name" value="P-loop containing nucleotide triphosphate hydrolases"/>
    <property type="match status" value="1"/>
</dbReference>
<proteinExistence type="inferred from homology"/>
<dbReference type="SUPFAM" id="SSF52540">
    <property type="entry name" value="P-loop containing nucleoside triphosphate hydrolases"/>
    <property type="match status" value="1"/>
</dbReference>
<dbReference type="Pfam" id="PF04548">
    <property type="entry name" value="AIG1"/>
    <property type="match status" value="1"/>
</dbReference>
<feature type="signal peptide" evidence="4">
    <location>
        <begin position="1"/>
        <end position="29"/>
    </location>
</feature>
<dbReference type="InterPro" id="IPR006703">
    <property type="entry name" value="G_AIG1"/>
</dbReference>
<dbReference type="EMBL" id="JAGTTL010000010">
    <property type="protein sequence ID" value="KAK6317346.1"/>
    <property type="molecule type" value="Genomic_DNA"/>
</dbReference>
<comment type="caution">
    <text evidence="6">The sequence shown here is derived from an EMBL/GenBank/DDBJ whole genome shotgun (WGS) entry which is preliminary data.</text>
</comment>
<keyword evidence="4" id="KW-0732">Signal</keyword>
<evidence type="ECO:0000313" key="7">
    <source>
        <dbReference type="Proteomes" id="UP001356427"/>
    </source>
</evidence>
<name>A0AAN8QYV9_9TELE</name>
<evidence type="ECO:0000313" key="6">
    <source>
        <dbReference type="EMBL" id="KAK6317346.1"/>
    </source>
</evidence>
<dbReference type="PANTHER" id="PTHR10903:SF112">
    <property type="entry name" value="SI:CH211-113E8.5"/>
    <property type="match status" value="1"/>
</dbReference>
<dbReference type="InterPro" id="IPR027417">
    <property type="entry name" value="P-loop_NTPase"/>
</dbReference>
<organism evidence="6 7">
    <name type="scientific">Coregonus suidteri</name>
    <dbReference type="NCBI Taxonomy" id="861788"/>
    <lineage>
        <taxon>Eukaryota</taxon>
        <taxon>Metazoa</taxon>
        <taxon>Chordata</taxon>
        <taxon>Craniata</taxon>
        <taxon>Vertebrata</taxon>
        <taxon>Euteleostomi</taxon>
        <taxon>Actinopterygii</taxon>
        <taxon>Neopterygii</taxon>
        <taxon>Teleostei</taxon>
        <taxon>Protacanthopterygii</taxon>
        <taxon>Salmoniformes</taxon>
        <taxon>Salmonidae</taxon>
        <taxon>Coregoninae</taxon>
        <taxon>Coregonus</taxon>
    </lineage>
</organism>
<dbReference type="Proteomes" id="UP001356427">
    <property type="component" value="Unassembled WGS sequence"/>
</dbReference>
<keyword evidence="2" id="KW-0547">Nucleotide-binding</keyword>
<comment type="similarity">
    <text evidence="1">Belongs to the TRAFAC class TrmE-Era-EngA-EngB-Septin-like GTPase superfamily. AIG1/Toc34/Toc159-like paraseptin GTPase family. IAN subfamily.</text>
</comment>
<dbReference type="InterPro" id="IPR045058">
    <property type="entry name" value="GIMA/IAN/Toc"/>
</dbReference>
<evidence type="ECO:0000256" key="4">
    <source>
        <dbReference type="SAM" id="SignalP"/>
    </source>
</evidence>
<feature type="chain" id="PRO_5042856852" description="AIG1-type G domain-containing protein" evidence="4">
    <location>
        <begin position="30"/>
        <end position="254"/>
    </location>
</feature>